<evidence type="ECO:0000256" key="1">
    <source>
        <dbReference type="ARBA" id="ARBA00004167"/>
    </source>
</evidence>
<proteinExistence type="predicted"/>
<dbReference type="InterPro" id="IPR032675">
    <property type="entry name" value="LRR_dom_sf"/>
</dbReference>
<reference evidence="11 12" key="1">
    <citation type="submission" date="2023-12" db="EMBL/GenBank/DDBJ databases">
        <title>A high-quality genome assembly for Dillenia turbinata (Dilleniales).</title>
        <authorList>
            <person name="Chanderbali A."/>
        </authorList>
    </citation>
    <scope>NUCLEOTIDE SEQUENCE [LARGE SCALE GENOMIC DNA]</scope>
    <source>
        <strain evidence="11">LSX21</strain>
        <tissue evidence="11">Leaf</tissue>
    </source>
</reference>
<dbReference type="SMART" id="SM00369">
    <property type="entry name" value="LRR_TYP"/>
    <property type="match status" value="4"/>
</dbReference>
<dbReference type="AlphaFoldDB" id="A0AAN8ZT01"/>
<evidence type="ECO:0000256" key="6">
    <source>
        <dbReference type="ARBA" id="ARBA00022989"/>
    </source>
</evidence>
<dbReference type="FunFam" id="3.80.10.10:FF:000095">
    <property type="entry name" value="LRR receptor-like serine/threonine-protein kinase GSO1"/>
    <property type="match status" value="1"/>
</dbReference>
<evidence type="ECO:0000256" key="4">
    <source>
        <dbReference type="ARBA" id="ARBA00022729"/>
    </source>
</evidence>
<dbReference type="SUPFAM" id="SSF56112">
    <property type="entry name" value="Protein kinase-like (PK-like)"/>
    <property type="match status" value="1"/>
</dbReference>
<dbReference type="Gene3D" id="3.80.10.10">
    <property type="entry name" value="Ribonuclease Inhibitor"/>
    <property type="match status" value="2"/>
</dbReference>
<keyword evidence="2" id="KW-0433">Leucine-rich repeat</keyword>
<evidence type="ECO:0000256" key="5">
    <source>
        <dbReference type="ARBA" id="ARBA00022737"/>
    </source>
</evidence>
<dbReference type="PROSITE" id="PS51450">
    <property type="entry name" value="LRR"/>
    <property type="match status" value="1"/>
</dbReference>
<dbReference type="FunFam" id="3.80.10.10:FF:000565">
    <property type="entry name" value="Leucine-rich repeat receptor-like kinase protein FLORAL ORGAN NUMBER1"/>
    <property type="match status" value="1"/>
</dbReference>
<keyword evidence="6 8" id="KW-1133">Transmembrane helix</keyword>
<evidence type="ECO:0000259" key="10">
    <source>
        <dbReference type="Pfam" id="PF08263"/>
    </source>
</evidence>
<dbReference type="Pfam" id="PF13855">
    <property type="entry name" value="LRR_8"/>
    <property type="match status" value="1"/>
</dbReference>
<dbReference type="InterPro" id="IPR053211">
    <property type="entry name" value="DNA_repair-toleration"/>
</dbReference>
<accession>A0AAN8ZT01</accession>
<protein>
    <submittedName>
        <fullName evidence="11">Leucine-rich repeat</fullName>
    </submittedName>
</protein>
<keyword evidence="12" id="KW-1185">Reference proteome</keyword>
<dbReference type="FunFam" id="3.80.10.10:FF:000383">
    <property type="entry name" value="Leucine-rich repeat receptor protein kinase EMS1"/>
    <property type="match status" value="1"/>
</dbReference>
<dbReference type="InterPro" id="IPR003591">
    <property type="entry name" value="Leu-rich_rpt_typical-subtyp"/>
</dbReference>
<dbReference type="PANTHER" id="PTHR48060">
    <property type="entry name" value="DNA DAMAGE-REPAIR/TOLERATION PROTEIN DRT100"/>
    <property type="match status" value="1"/>
</dbReference>
<sequence>MFDFLCLMIHLLTVSNARILQDRASLLSFMAGIEADPQNVLANWNSSAVHVCEWSGVKCSNNSGRVEELVLSGMSLRGTISPSLGNLSYLTILDLSENFFHGKIPMEIGSLFELKQLSLSSNLLEGKIPSQMGKLNDGELPTEIVHKTPQLQFLYLSYNNFESHDYNTNLEPFFASLANSSNLQELELAGNNLRGEIPPIIGNLSTKLAQLHLDDNQLYGPIPPDISNLVNLTLLNLSSNLLNGSIPQELCRLRRLERLYLTNNSLSGEIPSAFGDMPHLGLLDLSRNDLSGSIPDSFANLSQLRRLLLYENELSGTIPPSLGKCINLEILDLSYNKISGMIPSEVAGLGSLKLYLNFSSNQLQGPIPLELSKMDMVLAIDLSLNNLSGAIPSQLGSCIALEYLNLSGNSFQGPLPVTVGRLPYLKVLDVSSNQLNGQIPISLQASSTLKQLNFSFNNFSGNISDKGAFSSLTISSFLGNKGLCGSIKGMQHCHKKRGYQHIILPILLSVCALILLCIFGYSLLRKSKIRRPLEIFATADSEDGEREQKELSPSFVIFFVSFLYFQTEHFEFTGFHDAEYGMGKRASTHGDVYSFGILLLEIVTGKRPTDVLLHEGSCLHEWVKSHFPHNLEPIVEQALLSYIVPATSAYYSKLWHDIIIELVELGLMCTQYAPSTRPTMLDVAQEMGRLKQYLSSPPSLGHDEDSSKVFIF</sequence>
<dbReference type="PRINTS" id="PR00019">
    <property type="entry name" value="LEURICHRPT"/>
</dbReference>
<dbReference type="GO" id="GO:0016020">
    <property type="term" value="C:membrane"/>
    <property type="evidence" value="ECO:0007669"/>
    <property type="project" value="UniProtKB-SubCell"/>
</dbReference>
<comment type="caution">
    <text evidence="11">The sequence shown here is derived from an EMBL/GenBank/DDBJ whole genome shotgun (WGS) entry which is preliminary data.</text>
</comment>
<dbReference type="SUPFAM" id="SSF52058">
    <property type="entry name" value="L domain-like"/>
    <property type="match status" value="2"/>
</dbReference>
<evidence type="ECO:0000313" key="12">
    <source>
        <dbReference type="Proteomes" id="UP001370490"/>
    </source>
</evidence>
<dbReference type="Pfam" id="PF08263">
    <property type="entry name" value="LRRNT_2"/>
    <property type="match status" value="1"/>
</dbReference>
<feature type="domain" description="Leucine-rich repeat-containing N-terminal plant-type" evidence="10">
    <location>
        <begin position="21"/>
        <end position="60"/>
    </location>
</feature>
<feature type="transmembrane region" description="Helical" evidence="8">
    <location>
        <begin position="502"/>
        <end position="524"/>
    </location>
</feature>
<evidence type="ECO:0000256" key="8">
    <source>
        <dbReference type="SAM" id="Phobius"/>
    </source>
</evidence>
<evidence type="ECO:0000256" key="3">
    <source>
        <dbReference type="ARBA" id="ARBA00022692"/>
    </source>
</evidence>
<dbReference type="PANTHER" id="PTHR48060:SF21">
    <property type="entry name" value="L DOMAIN-LIKE PROTEIN"/>
    <property type="match status" value="1"/>
</dbReference>
<feature type="chain" id="PRO_5042927676" evidence="9">
    <location>
        <begin position="18"/>
        <end position="712"/>
    </location>
</feature>
<keyword evidence="5" id="KW-0677">Repeat</keyword>
<keyword evidence="3 8" id="KW-0812">Transmembrane</keyword>
<dbReference type="InterPro" id="IPR013210">
    <property type="entry name" value="LRR_N_plant-typ"/>
</dbReference>
<name>A0AAN8ZT01_9MAGN</name>
<keyword evidence="7 8" id="KW-0472">Membrane</keyword>
<dbReference type="Gene3D" id="1.10.510.10">
    <property type="entry name" value="Transferase(Phosphotransferase) domain 1"/>
    <property type="match status" value="1"/>
</dbReference>
<evidence type="ECO:0000256" key="2">
    <source>
        <dbReference type="ARBA" id="ARBA00022614"/>
    </source>
</evidence>
<keyword evidence="4 9" id="KW-0732">Signal</keyword>
<dbReference type="Proteomes" id="UP001370490">
    <property type="component" value="Unassembled WGS sequence"/>
</dbReference>
<feature type="signal peptide" evidence="9">
    <location>
        <begin position="1"/>
        <end position="17"/>
    </location>
</feature>
<dbReference type="Pfam" id="PF00560">
    <property type="entry name" value="LRR_1"/>
    <property type="match status" value="8"/>
</dbReference>
<evidence type="ECO:0000313" key="11">
    <source>
        <dbReference type="EMBL" id="KAK6944325.1"/>
    </source>
</evidence>
<comment type="subcellular location">
    <subcellularLocation>
        <location evidence="1">Membrane</location>
        <topology evidence="1">Single-pass membrane protein</topology>
    </subcellularLocation>
</comment>
<organism evidence="11 12">
    <name type="scientific">Dillenia turbinata</name>
    <dbReference type="NCBI Taxonomy" id="194707"/>
    <lineage>
        <taxon>Eukaryota</taxon>
        <taxon>Viridiplantae</taxon>
        <taxon>Streptophyta</taxon>
        <taxon>Embryophyta</taxon>
        <taxon>Tracheophyta</taxon>
        <taxon>Spermatophyta</taxon>
        <taxon>Magnoliopsida</taxon>
        <taxon>eudicotyledons</taxon>
        <taxon>Gunneridae</taxon>
        <taxon>Pentapetalae</taxon>
        <taxon>Dilleniales</taxon>
        <taxon>Dilleniaceae</taxon>
        <taxon>Dillenia</taxon>
    </lineage>
</organism>
<evidence type="ECO:0000256" key="7">
    <source>
        <dbReference type="ARBA" id="ARBA00023136"/>
    </source>
</evidence>
<dbReference type="EMBL" id="JBAMMX010000003">
    <property type="protein sequence ID" value="KAK6944325.1"/>
    <property type="molecule type" value="Genomic_DNA"/>
</dbReference>
<dbReference type="InterPro" id="IPR011009">
    <property type="entry name" value="Kinase-like_dom_sf"/>
</dbReference>
<dbReference type="InterPro" id="IPR001611">
    <property type="entry name" value="Leu-rich_rpt"/>
</dbReference>
<evidence type="ECO:0000256" key="9">
    <source>
        <dbReference type="SAM" id="SignalP"/>
    </source>
</evidence>
<gene>
    <name evidence="11" type="ORF">RJ641_025427</name>
</gene>